<organism evidence="2 3">
    <name type="scientific">Plutella xylostella</name>
    <name type="common">Diamondback moth</name>
    <name type="synonym">Plutella maculipennis</name>
    <dbReference type="NCBI Taxonomy" id="51655"/>
    <lineage>
        <taxon>Eukaryota</taxon>
        <taxon>Metazoa</taxon>
        <taxon>Ecdysozoa</taxon>
        <taxon>Arthropoda</taxon>
        <taxon>Hexapoda</taxon>
        <taxon>Insecta</taxon>
        <taxon>Pterygota</taxon>
        <taxon>Neoptera</taxon>
        <taxon>Endopterygota</taxon>
        <taxon>Lepidoptera</taxon>
        <taxon>Glossata</taxon>
        <taxon>Ditrysia</taxon>
        <taxon>Yponomeutoidea</taxon>
        <taxon>Plutellidae</taxon>
        <taxon>Plutella</taxon>
    </lineage>
</organism>
<sequence length="885" mass="101005">MRCADCDHDFTDGAQCGACKKHYDFKCAGVAESSYRKMKRLSWRCIACSRGHSSPTVQRVQPSLEDIMDKLNKLTDQLAPLSALIEDMKCVKQEIQEVKSSCSFMSSQLDDFVNKLKLIDGRVKDLEATKVELATTKEQLLSIQRSLLAKDQWSRANNVEIKGVPMKKTENLFKLVEAISTHVNYDFPKSQINYVSRLPTYNSKEKSILVSFVNRYVKEDFVAAARGMKSILASDIGFNDSNNRIFVNDHLSSEQKKLLNDTKTAAKNKQYLSDSFPPWYSPALRKIIKERYKHLRKFKIYGNKADQLSASVLKSRAKSIESICYDKYITKVEDSIKSNPKMFWSFFKNKCKSNALPSLMTLGTITASSGKQICDLFAEFFNSTFLDPVTDQSVNDKPSFNLPLDANLSCIEINEELVKLHLRKLDVSKSAGPDFIPPLMLRNCTDTIAQPLSLLFKRSVSEGAIPLTWKKAFITPVHKKGSKSEVTHYRPISKLCFIAKVFEKIIYDQVYNSVKNSFNSSQHGFLKKRSTVSNLILFNDCVTNNMEEGFETDVIYTDYSKAFDRIDHSILIMKLESAGIRGDLLRWFRSYISNRSQAVVTSNYISSWTKVPSGVPQGSLLGPLLFVIFISDIDECFPNSQVVSFADDMKIFKKITSEVDCALLQDDLNRLSSYCAINRLDLNAAKCYCVTFSRKLQKNNFSYKLKEHQITRTVTIKDLGIIQDDKLHYDKHVETIVSKANKVLGFILRASKDFKSAKVLKILYCTYVRSNLEYASQVWNPMYNVHIERLEKVQRKFMRHLNFRNFCNVSDYEESCRKHHLLPLTERRAISDTVYLIKIARGTCWLLALPSPWSKGGSTEQSRRPIRKYDTTTMQPAGGEGGFIK</sequence>
<reference evidence="2" key="1">
    <citation type="submission" date="2020-11" db="EMBL/GenBank/DDBJ databases">
        <authorList>
            <person name="Whiteford S."/>
        </authorList>
    </citation>
    <scope>NUCLEOTIDE SEQUENCE</scope>
</reference>
<dbReference type="SUPFAM" id="SSF56672">
    <property type="entry name" value="DNA/RNA polymerases"/>
    <property type="match status" value="1"/>
</dbReference>
<dbReference type="PROSITE" id="PS50878">
    <property type="entry name" value="RT_POL"/>
    <property type="match status" value="1"/>
</dbReference>
<evidence type="ECO:0000313" key="3">
    <source>
        <dbReference type="Proteomes" id="UP000653454"/>
    </source>
</evidence>
<dbReference type="PANTHER" id="PTHR33332">
    <property type="entry name" value="REVERSE TRANSCRIPTASE DOMAIN-CONTAINING PROTEIN"/>
    <property type="match status" value="1"/>
</dbReference>
<feature type="domain" description="Reverse transcriptase" evidence="1">
    <location>
        <begin position="458"/>
        <end position="748"/>
    </location>
</feature>
<dbReference type="EMBL" id="CAJHNJ030000017">
    <property type="protein sequence ID" value="CAG9115939.1"/>
    <property type="molecule type" value="Genomic_DNA"/>
</dbReference>
<evidence type="ECO:0000313" key="2">
    <source>
        <dbReference type="EMBL" id="CAG9115939.1"/>
    </source>
</evidence>
<keyword evidence="3" id="KW-1185">Reference proteome</keyword>
<dbReference type="CDD" id="cd01650">
    <property type="entry name" value="RT_nLTR_like"/>
    <property type="match status" value="1"/>
</dbReference>
<dbReference type="AlphaFoldDB" id="A0A8S4EK21"/>
<dbReference type="Gene3D" id="1.20.1480.30">
    <property type="entry name" value="Designed four-helix bundle protein"/>
    <property type="match status" value="1"/>
</dbReference>
<accession>A0A8S4EK21</accession>
<evidence type="ECO:0000259" key="1">
    <source>
        <dbReference type="PROSITE" id="PS50878"/>
    </source>
</evidence>
<proteinExistence type="predicted"/>
<gene>
    <name evidence="2" type="ORF">PLXY2_LOCUS5810</name>
</gene>
<dbReference type="Proteomes" id="UP000653454">
    <property type="component" value="Unassembled WGS sequence"/>
</dbReference>
<name>A0A8S4EK21_PLUXY</name>
<dbReference type="InterPro" id="IPR000477">
    <property type="entry name" value="RT_dom"/>
</dbReference>
<dbReference type="GO" id="GO:0071897">
    <property type="term" value="P:DNA biosynthetic process"/>
    <property type="evidence" value="ECO:0007669"/>
    <property type="project" value="UniProtKB-ARBA"/>
</dbReference>
<comment type="caution">
    <text evidence="2">The sequence shown here is derived from an EMBL/GenBank/DDBJ whole genome shotgun (WGS) entry which is preliminary data.</text>
</comment>
<dbReference type="InterPro" id="IPR043502">
    <property type="entry name" value="DNA/RNA_pol_sf"/>
</dbReference>
<protein>
    <submittedName>
        <fullName evidence="2">(diamondback moth) hypothetical protein</fullName>
    </submittedName>
</protein>
<dbReference type="Pfam" id="PF00078">
    <property type="entry name" value="RVT_1"/>
    <property type="match status" value="1"/>
</dbReference>